<feature type="transmembrane region" description="Helical" evidence="1">
    <location>
        <begin position="207"/>
        <end position="225"/>
    </location>
</feature>
<proteinExistence type="predicted"/>
<feature type="transmembrane region" description="Helical" evidence="1">
    <location>
        <begin position="268"/>
        <end position="289"/>
    </location>
</feature>
<keyword evidence="1" id="KW-0472">Membrane</keyword>
<keyword evidence="3" id="KW-1185">Reference proteome</keyword>
<evidence type="ECO:0000313" key="2">
    <source>
        <dbReference type="EMBL" id="MFD2264547.1"/>
    </source>
</evidence>
<evidence type="ECO:0000313" key="3">
    <source>
        <dbReference type="Proteomes" id="UP001597295"/>
    </source>
</evidence>
<dbReference type="InterPro" id="IPR018710">
    <property type="entry name" value="DUF2232"/>
</dbReference>
<accession>A0ABW5DUF5</accession>
<feature type="transmembrane region" description="Helical" evidence="1">
    <location>
        <begin position="81"/>
        <end position="99"/>
    </location>
</feature>
<feature type="transmembrane region" description="Helical" evidence="1">
    <location>
        <begin position="56"/>
        <end position="75"/>
    </location>
</feature>
<keyword evidence="1" id="KW-0812">Transmembrane</keyword>
<feature type="transmembrane region" description="Helical" evidence="1">
    <location>
        <begin position="111"/>
        <end position="128"/>
    </location>
</feature>
<comment type="caution">
    <text evidence="2">The sequence shown here is derived from an EMBL/GenBank/DDBJ whole genome shotgun (WGS) entry which is preliminary data.</text>
</comment>
<dbReference type="RefSeq" id="WP_379877638.1">
    <property type="nucleotide sequence ID" value="NZ_JBHUIP010000013.1"/>
</dbReference>
<protein>
    <submittedName>
        <fullName evidence="2">DUF2232 domain-containing protein</fullName>
    </submittedName>
</protein>
<feature type="transmembrane region" description="Helical" evidence="1">
    <location>
        <begin position="231"/>
        <end position="256"/>
    </location>
</feature>
<evidence type="ECO:0000256" key="1">
    <source>
        <dbReference type="SAM" id="Phobius"/>
    </source>
</evidence>
<keyword evidence="1" id="KW-1133">Transmembrane helix</keyword>
<reference evidence="3" key="1">
    <citation type="journal article" date="2019" name="Int. J. Syst. Evol. Microbiol.">
        <title>The Global Catalogue of Microorganisms (GCM) 10K type strain sequencing project: providing services to taxonomists for standard genome sequencing and annotation.</title>
        <authorList>
            <consortium name="The Broad Institute Genomics Platform"/>
            <consortium name="The Broad Institute Genome Sequencing Center for Infectious Disease"/>
            <person name="Wu L."/>
            <person name="Ma J."/>
        </authorList>
    </citation>
    <scope>NUCLEOTIDE SEQUENCE [LARGE SCALE GENOMIC DNA]</scope>
    <source>
        <strain evidence="3">CGMCC 1.19062</strain>
    </source>
</reference>
<sequence length="309" mass="32913">MGDPVKSGQGRDIVIGAALGAAAAMMAYALSLGSLGGMILYLLIPVPLFLAGFERGLKAGFAAVGVAFIASTLLLSWMMAISLSLTLFAPILALTIAALSREEGRESRMMLVLVGTAAVHFFLIWSSAPDEAEWQKNIASMMDAQVTADPNFADSVKFIYGLITRLGGLLALMVSGWLLVAGALAAGLAARSKMPALSRLWIARVDLPRWFPIVSAILLAASYVVPEDIAIIATNLLVVQGVGYVLAGLAVVHTAFWRGNIGWMGRIAFYGLVFIFGFVWLLVAVLGLVEQWAGLRKRMIASRAKADEE</sequence>
<feature type="transmembrane region" description="Helical" evidence="1">
    <location>
        <begin position="13"/>
        <end position="44"/>
    </location>
</feature>
<dbReference type="Proteomes" id="UP001597295">
    <property type="component" value="Unassembled WGS sequence"/>
</dbReference>
<feature type="transmembrane region" description="Helical" evidence="1">
    <location>
        <begin position="158"/>
        <end position="186"/>
    </location>
</feature>
<gene>
    <name evidence="2" type="ORF">ACFSM5_16700</name>
</gene>
<dbReference type="EMBL" id="JBHUIP010000013">
    <property type="protein sequence ID" value="MFD2264547.1"/>
    <property type="molecule type" value="Genomic_DNA"/>
</dbReference>
<dbReference type="Pfam" id="PF09991">
    <property type="entry name" value="DUF2232"/>
    <property type="match status" value="1"/>
</dbReference>
<organism evidence="2 3">
    <name type="scientific">Lacibacterium aquatile</name>
    <dbReference type="NCBI Taxonomy" id="1168082"/>
    <lineage>
        <taxon>Bacteria</taxon>
        <taxon>Pseudomonadati</taxon>
        <taxon>Pseudomonadota</taxon>
        <taxon>Alphaproteobacteria</taxon>
        <taxon>Rhodospirillales</taxon>
        <taxon>Rhodospirillaceae</taxon>
    </lineage>
</organism>
<name>A0ABW5DUF5_9PROT</name>